<dbReference type="InterPro" id="IPR036427">
    <property type="entry name" value="Bromodomain-like_sf"/>
</dbReference>
<feature type="compositionally biased region" description="Low complexity" evidence="3">
    <location>
        <begin position="464"/>
        <end position="478"/>
    </location>
</feature>
<feature type="compositionally biased region" description="Low complexity" evidence="3">
    <location>
        <begin position="213"/>
        <end position="240"/>
    </location>
</feature>
<feature type="region of interest" description="Disordered" evidence="3">
    <location>
        <begin position="194"/>
        <end position="246"/>
    </location>
</feature>
<dbReference type="InterPro" id="IPR040240">
    <property type="entry name" value="TAF1"/>
</dbReference>
<feature type="domain" description="Bromo" evidence="4">
    <location>
        <begin position="633"/>
        <end position="696"/>
    </location>
</feature>
<dbReference type="GO" id="GO:0004402">
    <property type="term" value="F:histone acetyltransferase activity"/>
    <property type="evidence" value="ECO:0007669"/>
    <property type="project" value="InterPro"/>
</dbReference>
<dbReference type="InterPro" id="IPR001487">
    <property type="entry name" value="Bromodomain"/>
</dbReference>
<feature type="compositionally biased region" description="Acidic residues" evidence="3">
    <location>
        <begin position="480"/>
        <end position="500"/>
    </location>
</feature>
<dbReference type="CDD" id="cd04369">
    <property type="entry name" value="Bromodomain"/>
    <property type="match status" value="2"/>
</dbReference>
<dbReference type="RefSeq" id="XP_013351782.1">
    <property type="nucleotide sequence ID" value="XM_013496328.1"/>
</dbReference>
<dbReference type="Pfam" id="PF00439">
    <property type="entry name" value="Bromodomain"/>
    <property type="match status" value="2"/>
</dbReference>
<dbReference type="SMART" id="SM00297">
    <property type="entry name" value="BROMO"/>
    <property type="match status" value="1"/>
</dbReference>
<protein>
    <submittedName>
        <fullName evidence="5">Bromodomain, related</fullName>
    </submittedName>
</protein>
<dbReference type="PANTHER" id="PTHR13900">
    <property type="entry name" value="TRANSCRIPTION INITIATION FACTOR TFIID"/>
    <property type="match status" value="1"/>
</dbReference>
<dbReference type="SUPFAM" id="SSF47370">
    <property type="entry name" value="Bromodomain"/>
    <property type="match status" value="2"/>
</dbReference>
<keyword evidence="6" id="KW-1185">Reference proteome</keyword>
<dbReference type="PANTHER" id="PTHR13900:SF0">
    <property type="entry name" value="TRANSCRIPTION INITIATION FACTOR TFIID SUBUNIT 1"/>
    <property type="match status" value="1"/>
</dbReference>
<reference evidence="5" key="1">
    <citation type="submission" date="2013-10" db="EMBL/GenBank/DDBJ databases">
        <title>Genomic analysis of the causative agents of coccidiosis in chickens.</title>
        <authorList>
            <person name="Reid A.J."/>
            <person name="Blake D."/>
            <person name="Billington K."/>
            <person name="Browne H."/>
            <person name="Dunn M."/>
            <person name="Hung S."/>
            <person name="Kawahara F."/>
            <person name="Miranda-Saavedra D."/>
            <person name="Mourier T."/>
            <person name="Nagra H."/>
            <person name="Otto T.D."/>
            <person name="Rawlings N."/>
            <person name="Sanchez A."/>
            <person name="Sanders M."/>
            <person name="Subramaniam C."/>
            <person name="Tay Y."/>
            <person name="Dear P."/>
            <person name="Doerig C."/>
            <person name="Gruber A."/>
            <person name="Parkinson J."/>
            <person name="Shirley M."/>
            <person name="Wan K.L."/>
            <person name="Berriman M."/>
            <person name="Tomley F."/>
            <person name="Pain A."/>
        </authorList>
    </citation>
    <scope>NUCLEOTIDE SEQUENCE [LARGE SCALE GENOMIC DNA]</scope>
    <source>
        <strain evidence="5">Houghton</strain>
    </source>
</reference>
<reference evidence="5" key="2">
    <citation type="submission" date="2013-10" db="EMBL/GenBank/DDBJ databases">
        <authorList>
            <person name="Aslett M."/>
        </authorList>
    </citation>
    <scope>NUCLEOTIDE SEQUENCE [LARGE SCALE GENOMIC DNA]</scope>
    <source>
        <strain evidence="5">Houghton</strain>
    </source>
</reference>
<dbReference type="GO" id="GO:0005669">
    <property type="term" value="C:transcription factor TFIID complex"/>
    <property type="evidence" value="ECO:0007669"/>
    <property type="project" value="InterPro"/>
</dbReference>
<dbReference type="GO" id="GO:0051123">
    <property type="term" value="P:RNA polymerase II preinitiation complex assembly"/>
    <property type="evidence" value="ECO:0007669"/>
    <property type="project" value="TreeGrafter"/>
</dbReference>
<dbReference type="AlphaFoldDB" id="U6K0C2"/>
<feature type="domain" description="Bromo" evidence="4">
    <location>
        <begin position="574"/>
        <end position="630"/>
    </location>
</feature>
<dbReference type="Gene3D" id="1.20.920.10">
    <property type="entry name" value="Bromodomain-like"/>
    <property type="match status" value="2"/>
</dbReference>
<feature type="compositionally biased region" description="Basic residues" evidence="3">
    <location>
        <begin position="533"/>
        <end position="542"/>
    </location>
</feature>
<evidence type="ECO:0000259" key="4">
    <source>
        <dbReference type="PROSITE" id="PS50014"/>
    </source>
</evidence>
<keyword evidence="1 2" id="KW-0103">Bromodomain</keyword>
<dbReference type="PROSITE" id="PS50014">
    <property type="entry name" value="BROMODOMAIN_2"/>
    <property type="match status" value="2"/>
</dbReference>
<proteinExistence type="predicted"/>
<evidence type="ECO:0000256" key="2">
    <source>
        <dbReference type="PROSITE-ProRule" id="PRU00035"/>
    </source>
</evidence>
<feature type="region of interest" description="Disordered" evidence="3">
    <location>
        <begin position="428"/>
        <end position="552"/>
    </location>
</feature>
<feature type="compositionally biased region" description="Low complexity" evidence="3">
    <location>
        <begin position="505"/>
        <end position="532"/>
    </location>
</feature>
<evidence type="ECO:0000313" key="6">
    <source>
        <dbReference type="Proteomes" id="UP000030744"/>
    </source>
</evidence>
<dbReference type="OrthoDB" id="21449at2759"/>
<dbReference type="GO" id="GO:0017025">
    <property type="term" value="F:TBP-class protein binding"/>
    <property type="evidence" value="ECO:0007669"/>
    <property type="project" value="InterPro"/>
</dbReference>
<dbReference type="EMBL" id="HG681790">
    <property type="protein sequence ID" value="CDJ29213.1"/>
    <property type="molecule type" value="Genomic_DNA"/>
</dbReference>
<name>U6K0C2_9EIME</name>
<dbReference type="GO" id="GO:0016251">
    <property type="term" value="F:RNA polymerase II general transcription initiation factor activity"/>
    <property type="evidence" value="ECO:0007669"/>
    <property type="project" value="InterPro"/>
</dbReference>
<sequence length="747" mass="82054">MKRVKENIKARFCPPVIEKEVAQLLKQLSPIAPHRLPLLPESSLISFCPPVIEKEVAQLLKQLSPIAPHHPSCGRGEGIALLKRGSRSRSSASNPLVVQQPLRRHAAGGIAGTVDDLRKLGMMELRARLLQYGLSDAVIRTLPRWDQVALVRQYRDGFGAEDGSSKGRGAGVRLPTEEYEAKLCSILKRQQAALRADEPVVTDTDDDMPPSTPHQSQQHQLGADAAAAAGAAAASATGQHQQGGTGEDVADALFAGCEDSDHEQADETELEMRELQVLRDRQEARSQRPLTQEEQLRAEATVRAVPCLRWTRKRRQQVGDSFAADRCILIYGAENIRTFLAWRDKRLAKKRQRQMSAVHSKEALAGKRICRACGRPGHIASNVNCPLYRGPKRLGSAVGETAVKRKRRRTGGSDVELGLTAETNLHGEGAGSLCSSSTRRRRGGRGGAAALLSGSSEDERDDGYAAAAEATADVWGADEPQPDDSDEVSSELDDDDDDDEGIGKSGKSSFSRSSKTARGIGKSGKSSFSRSSKTARQRKRGRGSGGAADRDAAHVQQPIDALNVSFARVVNLLLQQQTFKPFVNRVDDRVAPGYSVVVQHPMFLRKVLSKCRERQYTSVAAFKEDIDLIVCHPFVNRVDDRVAPGYSVVVQHPMFLRKVLSKCRERQYTSVAAFKEDIDLIVSNCLLFNPVGSPSAWLRDRAIQLQQLALQRLAEQPQIAEYEAALQQSAIHMQQQQQYRSYGYDDD</sequence>
<dbReference type="VEuPathDB" id="ToxoDB:EMH_0047820"/>
<evidence type="ECO:0000256" key="1">
    <source>
        <dbReference type="ARBA" id="ARBA00023117"/>
    </source>
</evidence>
<organism evidence="5 6">
    <name type="scientific">Eimeria mitis</name>
    <dbReference type="NCBI Taxonomy" id="44415"/>
    <lineage>
        <taxon>Eukaryota</taxon>
        <taxon>Sar</taxon>
        <taxon>Alveolata</taxon>
        <taxon>Apicomplexa</taxon>
        <taxon>Conoidasida</taxon>
        <taxon>Coccidia</taxon>
        <taxon>Eucoccidiorida</taxon>
        <taxon>Eimeriorina</taxon>
        <taxon>Eimeriidae</taxon>
        <taxon>Eimeria</taxon>
    </lineage>
</organism>
<accession>U6K0C2</accession>
<gene>
    <name evidence="5" type="ORF">EMH_0047820</name>
</gene>
<dbReference type="GeneID" id="25379471"/>
<evidence type="ECO:0000256" key="3">
    <source>
        <dbReference type="SAM" id="MobiDB-lite"/>
    </source>
</evidence>
<dbReference type="PRINTS" id="PR00503">
    <property type="entry name" value="BROMODOMAIN"/>
</dbReference>
<dbReference type="Proteomes" id="UP000030744">
    <property type="component" value="Unassembled WGS sequence"/>
</dbReference>
<evidence type="ECO:0000313" key="5">
    <source>
        <dbReference type="EMBL" id="CDJ29213.1"/>
    </source>
</evidence>